<keyword evidence="1" id="KW-0489">Methyltransferase</keyword>
<dbReference type="GO" id="GO:0030488">
    <property type="term" value="P:tRNA methylation"/>
    <property type="evidence" value="ECO:0007669"/>
    <property type="project" value="InterPro"/>
</dbReference>
<keyword evidence="5" id="KW-0007">Acetylation</keyword>
<evidence type="ECO:0000256" key="10">
    <source>
        <dbReference type="ARBA" id="ARBA00093656"/>
    </source>
</evidence>
<reference evidence="13 14" key="1">
    <citation type="submission" date="2016-07" db="EMBL/GenBank/DDBJ databases">
        <title>Pervasive Adenine N6-methylation of Active Genes in Fungi.</title>
        <authorList>
            <consortium name="DOE Joint Genome Institute"/>
            <person name="Mondo S.J."/>
            <person name="Dannebaum R.O."/>
            <person name="Kuo R.C."/>
            <person name="Labutti K."/>
            <person name="Haridas S."/>
            <person name="Kuo A."/>
            <person name="Salamov A."/>
            <person name="Ahrendt S.R."/>
            <person name="Lipzen A."/>
            <person name="Sullivan W."/>
            <person name="Andreopoulos W.B."/>
            <person name="Clum A."/>
            <person name="Lindquist E."/>
            <person name="Daum C."/>
            <person name="Ramamoorthy G.K."/>
            <person name="Gryganskyi A."/>
            <person name="Culley D."/>
            <person name="Magnuson J.K."/>
            <person name="James T.Y."/>
            <person name="O'Malley M.A."/>
            <person name="Stajich J.E."/>
            <person name="Spatafora J.W."/>
            <person name="Visel A."/>
            <person name="Grigoriev I.V."/>
        </authorList>
    </citation>
    <scope>NUCLEOTIDE SEQUENCE [LARGE SCALE GENOMIC DNA]</scope>
    <source>
        <strain evidence="13 14">NRRL 3301</strain>
    </source>
</reference>
<dbReference type="InterPro" id="IPR001537">
    <property type="entry name" value="SpoU_MeTrfase"/>
</dbReference>
<dbReference type="FunFam" id="3.40.1280.10:FF:000010">
    <property type="entry name" value="probable methyltransferase TARBP1"/>
    <property type="match status" value="1"/>
</dbReference>
<dbReference type="Pfam" id="PF00588">
    <property type="entry name" value="SpoU_methylase"/>
    <property type="match status" value="1"/>
</dbReference>
<dbReference type="Proteomes" id="UP000242146">
    <property type="component" value="Unassembled WGS sequence"/>
</dbReference>
<evidence type="ECO:0000256" key="8">
    <source>
        <dbReference type="ARBA" id="ARBA00093594"/>
    </source>
</evidence>
<evidence type="ECO:0000259" key="12">
    <source>
        <dbReference type="Pfam" id="PF25050"/>
    </source>
</evidence>
<dbReference type="OrthoDB" id="241340at2759"/>
<dbReference type="SUPFAM" id="SSF75217">
    <property type="entry name" value="alpha/beta knot"/>
    <property type="match status" value="1"/>
</dbReference>
<dbReference type="PANTHER" id="PTHR12029:SF11">
    <property type="entry name" value="METHYLTRANSFERASE TARBP1-RELATED"/>
    <property type="match status" value="1"/>
</dbReference>
<evidence type="ECO:0000256" key="1">
    <source>
        <dbReference type="ARBA" id="ARBA00022603"/>
    </source>
</evidence>
<dbReference type="InterPro" id="IPR045330">
    <property type="entry name" value="TRM3/TARBP1"/>
</dbReference>
<feature type="domain" description="tRNA/rRNA methyltransferase SpoU type" evidence="11">
    <location>
        <begin position="1487"/>
        <end position="1629"/>
    </location>
</feature>
<dbReference type="Pfam" id="PF25050">
    <property type="entry name" value="TARBP1"/>
    <property type="match status" value="1"/>
</dbReference>
<dbReference type="GO" id="GO:0141100">
    <property type="term" value="F:tRNA (guanine(18)-2'-O)-methyltransferase activity"/>
    <property type="evidence" value="ECO:0007669"/>
    <property type="project" value="UniProtKB-EC"/>
</dbReference>
<name>A0A1X2GXC4_9FUNG</name>
<comment type="catalytic activity">
    <reaction evidence="6">
        <text>guanosine(18) in tRNA + S-adenosyl-L-methionine = 2'-O-methylguanosine(18) in tRNA + S-adenosyl-L-homocysteine + H(+)</text>
        <dbReference type="Rhea" id="RHEA:20077"/>
        <dbReference type="Rhea" id="RHEA-COMP:10190"/>
        <dbReference type="Rhea" id="RHEA-COMP:10192"/>
        <dbReference type="ChEBI" id="CHEBI:15378"/>
        <dbReference type="ChEBI" id="CHEBI:57856"/>
        <dbReference type="ChEBI" id="CHEBI:59789"/>
        <dbReference type="ChEBI" id="CHEBI:74269"/>
        <dbReference type="ChEBI" id="CHEBI:74445"/>
        <dbReference type="EC" id="2.1.1.34"/>
    </reaction>
    <physiologicalReaction direction="left-to-right" evidence="6">
        <dbReference type="Rhea" id="RHEA:20078"/>
    </physiologicalReaction>
</comment>
<evidence type="ECO:0000313" key="14">
    <source>
        <dbReference type="Proteomes" id="UP000242146"/>
    </source>
</evidence>
<evidence type="ECO:0000259" key="11">
    <source>
        <dbReference type="Pfam" id="PF00588"/>
    </source>
</evidence>
<sequence>MEFATAPLQSLIVDHTDSSQLKTYVDQLAQQFDFATDEKTRYGTLQVLFPMLKAYLNQLPTPQEKDECLSTILRPIVLSTLAHNALISTESLAAVIKAASQFALTSLVTGTTPTNDSDMCVGHGLLRTLLGQLILVMDIEPDFVDLSPLTFVDNLANEMDIPFYADIKADVTKLKQTCQRRYKSRISMLQDDDNDDDGSSDDGESIATDFSFNTMSTIGATKMTLSDFSQLGLLDLDACLDTLIQFIQDALDSQDQELDQADAWIELIMIVAIAMLPCTNMAVRAKLMNVLLPLVLEWQRRRHDDTTYANACQLLWKRVLQIFGLPATNLLRMETYGLIAKFFDLFFGLDESVLATGQPHIALDLRFNTDFFIILQSGLRSDDSLARKYTTFLLKRVLDFCQTYPSSIPEQPAWTVYFEWDNAMADDYDRVWDEWFLLYDVMHETEVHLVTPVLPRLEHLMSAQPSLHSSWWNLLIYRGFHGDCNSSQKAIWEYIFTRKQPDTLNRIGSQLDFFFNTLWKCLDSTALFAVSGLGLMVSAFGEHVKTFIARLVPSIKESNVRKNFLQQMIHHLAHVVTSHILIMYTLEGLAECDDCACWGTEELKSLRHLLDRHHRFETPSRKRFIRKLGLANFVRFTDPAALSFSDIAKTVSSLVSDLGMTVDDPAFKGIHTWLNTKASHAMPIADMENNLLERMNAYVNGDMGSDIPFTVLDNQALVLTRSALFFILDENTKAVDKNKLNRLLSTFSLKIQNDKIPLATFNRLLVLLSAFSNEACQCYKQGGGSALDITTLLSWPPATYQYLLKRIESEILSSEDDTATDDKLLQCLLSLMAGILKRNALALDSSRDELLKTYHERLSVLLALSNKEKNPNKELAKVTHLRTLAYVYKLAMELNVDCLPLVSPSLDFVANLPLKRVPDLVRLRIWGDSMSNFMRYKWECLEAMVRYTIQGYKDKEDKLPFDPSAVFSEALDQLESASDIGAEAIINCMGVLLSLPWEKDVEVINMAVTYASTVLNEYLQSSKVFPVLIRGIINMIIQPRLLCDPELNRKDGPVKKVIDTILDIGDWRPFIVHDMTVVLHEFWSSHSPQANASMLLYTKEIARLLTFGPLRDREDQKLDAAMYRKLASPETLAKTDGSAAMLLNQNDYVVRVMMNDLILRLDIDNEQHREIAIKIMNDLMEMNDKPEYYETVYINTAVYRFKVRSWMSILLLLRFVNSDQAADYINRILVFTHKETNISVRVYMEWIIMRLFLIFPEQLPILYRELEKADNKPSLAVSILTVCISLGAHLDQAVAGEYFDKIFVLLAPWLIPNHYTVRLYAFTAWEKNWQMCQERGYSHGLDSNPIVQGINRFAQVHPDYVKMKDRMQEQYYLAHFDPVKDFNLEFIFREFLHVFSIAHNERIGSRAFLRVNKEPIAQCPFSNPDRQSLYSSADPVEQLPGMQPSEEGKDILDESYQKKITPWEVMLETDIDLTKALVTEKKRRNEIIVVASLVDRIPNLAGLCRTCEIFNASELVVHSLKVKDDPYFASISVSSEKWMPMSEVRTDDLEGFLLEKKQEGYVLCGMEQTTNSVKLGEYEFPDKCVLLLGKEKEGVPAHLLRLLDQCIEIPQYGITRSLNVHVTGSICLYEYTKQIQWRQQQLTLAPPS</sequence>
<dbReference type="InterPro" id="IPR029026">
    <property type="entry name" value="tRNA_m1G_MTases_N"/>
</dbReference>
<keyword evidence="3" id="KW-0949">S-adenosyl-L-methionine</keyword>
<dbReference type="Gene3D" id="3.40.1280.10">
    <property type="match status" value="1"/>
</dbReference>
<keyword evidence="2" id="KW-0808">Transferase</keyword>
<comment type="caution">
    <text evidence="13">The sequence shown here is derived from an EMBL/GenBank/DDBJ whole genome shotgun (WGS) entry which is preliminary data.</text>
</comment>
<dbReference type="STRING" id="101127.A0A1X2GXC4"/>
<dbReference type="InterPro" id="IPR056921">
    <property type="entry name" value="TARBP1_dom"/>
</dbReference>
<dbReference type="PANTHER" id="PTHR12029">
    <property type="entry name" value="RNA METHYLTRANSFERASE"/>
    <property type="match status" value="1"/>
</dbReference>
<evidence type="ECO:0000256" key="9">
    <source>
        <dbReference type="ARBA" id="ARBA00093636"/>
    </source>
</evidence>
<evidence type="ECO:0000256" key="3">
    <source>
        <dbReference type="ARBA" id="ARBA00022691"/>
    </source>
</evidence>
<evidence type="ECO:0000256" key="6">
    <source>
        <dbReference type="ARBA" id="ARBA00093266"/>
    </source>
</evidence>
<evidence type="ECO:0000256" key="4">
    <source>
        <dbReference type="ARBA" id="ARBA00022884"/>
    </source>
</evidence>
<proteinExistence type="predicted"/>
<gene>
    <name evidence="13" type="ORF">DM01DRAFT_1403192</name>
</gene>
<evidence type="ECO:0000256" key="5">
    <source>
        <dbReference type="ARBA" id="ARBA00022990"/>
    </source>
</evidence>
<dbReference type="CDD" id="cd18091">
    <property type="entry name" value="SpoU-like_TRM3-like"/>
    <property type="match status" value="1"/>
</dbReference>
<dbReference type="EC" id="2.1.1.34" evidence="8"/>
<keyword evidence="4" id="KW-0694">RNA-binding</keyword>
<evidence type="ECO:0000256" key="7">
    <source>
        <dbReference type="ARBA" id="ARBA00093361"/>
    </source>
</evidence>
<feature type="domain" description="TARBP1" evidence="12">
    <location>
        <begin position="390"/>
        <end position="469"/>
    </location>
</feature>
<dbReference type="InterPro" id="IPR029028">
    <property type="entry name" value="Alpha/beta_knot_MTases"/>
</dbReference>
<dbReference type="InterPro" id="IPR044748">
    <property type="entry name" value="Trm3/TARBP1_C"/>
</dbReference>
<keyword evidence="14" id="KW-1185">Reference proteome</keyword>
<dbReference type="GO" id="GO:0003723">
    <property type="term" value="F:RNA binding"/>
    <property type="evidence" value="ECO:0007669"/>
    <property type="project" value="UniProtKB-KW"/>
</dbReference>
<dbReference type="EMBL" id="MCGT01000001">
    <property type="protein sequence ID" value="ORX62740.1"/>
    <property type="molecule type" value="Genomic_DNA"/>
</dbReference>
<accession>A0A1X2GXC4</accession>
<evidence type="ECO:0000313" key="13">
    <source>
        <dbReference type="EMBL" id="ORX62740.1"/>
    </source>
</evidence>
<comment type="function">
    <text evidence="7">S-adenosyl-L-methionine-dependent 2'-O-ribose methyltransferase that catalyzes the formation of 2'-O-methylguanosine at position 18 (Gm18) in a subset of tRNA. Selectively mediates Gm18 methylation of tRNAGln-TTG/CTG and tRNASer-TGA/GCT. Gm18 modification can enhance the stability of modified tRNAs.</text>
</comment>
<evidence type="ECO:0000256" key="2">
    <source>
        <dbReference type="ARBA" id="ARBA00022679"/>
    </source>
</evidence>
<organism evidence="13 14">
    <name type="scientific">Hesseltinella vesiculosa</name>
    <dbReference type="NCBI Taxonomy" id="101127"/>
    <lineage>
        <taxon>Eukaryota</taxon>
        <taxon>Fungi</taxon>
        <taxon>Fungi incertae sedis</taxon>
        <taxon>Mucoromycota</taxon>
        <taxon>Mucoromycotina</taxon>
        <taxon>Mucoromycetes</taxon>
        <taxon>Mucorales</taxon>
        <taxon>Cunninghamellaceae</taxon>
        <taxon>Hesseltinella</taxon>
    </lineage>
</organism>
<protein>
    <recommendedName>
        <fullName evidence="9">tRNA (guanosine(18)-2'-O)-methyltransferase TARBP1</fullName>
        <ecNumber evidence="8">2.1.1.34</ecNumber>
    </recommendedName>
    <alternativeName>
        <fullName evidence="10">TAR RNA-binding protein 1</fullName>
    </alternativeName>
</protein>